<dbReference type="EMBL" id="QAOK01000068">
    <property type="protein sequence ID" value="PTQ76490.1"/>
    <property type="molecule type" value="Genomic_DNA"/>
</dbReference>
<comment type="caution">
    <text evidence="1">The sequence shown here is derived from an EMBL/GenBank/DDBJ whole genome shotgun (WGS) entry which is preliminary data.</text>
</comment>
<proteinExistence type="predicted"/>
<sequence length="51" mass="5591">MIKSISDMPLYGANFFSYPLVVVVAHPDNATAAIRSINVLFIMNPQLLSPI</sequence>
<gene>
    <name evidence="1" type="ORF">C8R21_1682</name>
</gene>
<evidence type="ECO:0000313" key="1">
    <source>
        <dbReference type="EMBL" id="PTQ76490.1"/>
    </source>
</evidence>
<protein>
    <submittedName>
        <fullName evidence="1">Uncharacterized protein</fullName>
    </submittedName>
</protein>
<organism evidence="1 2">
    <name type="scientific">Nitrosospira multiformis</name>
    <dbReference type="NCBI Taxonomy" id="1231"/>
    <lineage>
        <taxon>Bacteria</taxon>
        <taxon>Pseudomonadati</taxon>
        <taxon>Pseudomonadota</taxon>
        <taxon>Betaproteobacteria</taxon>
        <taxon>Nitrosomonadales</taxon>
        <taxon>Nitrosomonadaceae</taxon>
        <taxon>Nitrosospira</taxon>
    </lineage>
</organism>
<dbReference type="Proteomes" id="UP000244152">
    <property type="component" value="Unassembled WGS sequence"/>
</dbReference>
<accession>A0A2T5HY32</accession>
<dbReference type="AlphaFoldDB" id="A0A2T5HY32"/>
<name>A0A2T5HY32_9PROT</name>
<reference evidence="1 2" key="1">
    <citation type="submission" date="2018-04" db="EMBL/GenBank/DDBJ databases">
        <title>Active sludge and wastewater microbial communities from Klosterneuburg, Austria.</title>
        <authorList>
            <person name="Wagner M."/>
        </authorList>
    </citation>
    <scope>NUCLEOTIDE SEQUENCE [LARGE SCALE GENOMIC DNA]</scope>
    <source>
        <strain evidence="1 2">Nl12</strain>
    </source>
</reference>
<evidence type="ECO:0000313" key="2">
    <source>
        <dbReference type="Proteomes" id="UP000244152"/>
    </source>
</evidence>